<dbReference type="GO" id="GO:0006508">
    <property type="term" value="P:proteolysis"/>
    <property type="evidence" value="ECO:0007669"/>
    <property type="project" value="InterPro"/>
</dbReference>
<dbReference type="InterPro" id="IPR008283">
    <property type="entry name" value="Peptidase_M17_N"/>
</dbReference>
<organism evidence="2">
    <name type="scientific">marine metagenome</name>
    <dbReference type="NCBI Taxonomy" id="408172"/>
    <lineage>
        <taxon>unclassified sequences</taxon>
        <taxon>metagenomes</taxon>
        <taxon>ecological metagenomes</taxon>
    </lineage>
</organism>
<feature type="non-terminal residue" evidence="2">
    <location>
        <position position="1"/>
    </location>
</feature>
<reference evidence="2" key="1">
    <citation type="submission" date="2018-05" db="EMBL/GenBank/DDBJ databases">
        <authorList>
            <person name="Lanie J.A."/>
            <person name="Ng W.-L."/>
            <person name="Kazmierczak K.M."/>
            <person name="Andrzejewski T.M."/>
            <person name="Davidsen T.M."/>
            <person name="Wayne K.J."/>
            <person name="Tettelin H."/>
            <person name="Glass J.I."/>
            <person name="Rusch D."/>
            <person name="Podicherti R."/>
            <person name="Tsui H.-C.T."/>
            <person name="Winkler M.E."/>
        </authorList>
    </citation>
    <scope>NUCLEOTIDE SEQUENCE</scope>
</reference>
<dbReference type="Gene3D" id="3.40.630.10">
    <property type="entry name" value="Zn peptidases"/>
    <property type="match status" value="1"/>
</dbReference>
<dbReference type="AlphaFoldDB" id="A0A383B3B2"/>
<protein>
    <recommendedName>
        <fullName evidence="1">Peptidase M17 leucyl aminopeptidase N-terminal domain-containing protein</fullName>
    </recommendedName>
</protein>
<feature type="domain" description="Peptidase M17 leucyl aminopeptidase N-terminal" evidence="1">
    <location>
        <begin position="52"/>
        <end position="166"/>
    </location>
</feature>
<dbReference type="Pfam" id="PF02789">
    <property type="entry name" value="Peptidase_M17_N"/>
    <property type="match status" value="1"/>
</dbReference>
<dbReference type="InterPro" id="IPR043472">
    <property type="entry name" value="Macro_dom-like"/>
</dbReference>
<feature type="non-terminal residue" evidence="2">
    <location>
        <position position="248"/>
    </location>
</feature>
<gene>
    <name evidence="2" type="ORF">METZ01_LOCUS467167</name>
</gene>
<accession>A0A383B3B2</accession>
<dbReference type="EMBL" id="UINC01197036">
    <property type="protein sequence ID" value="SVE14313.1"/>
    <property type="molecule type" value="Genomic_DNA"/>
</dbReference>
<name>A0A383B3B2_9ZZZZ</name>
<dbReference type="SUPFAM" id="SSF52949">
    <property type="entry name" value="Macro domain-like"/>
    <property type="match status" value="1"/>
</dbReference>
<evidence type="ECO:0000313" key="2">
    <source>
        <dbReference type="EMBL" id="SVE14313.1"/>
    </source>
</evidence>
<dbReference type="Gene3D" id="3.40.220.10">
    <property type="entry name" value="Leucine Aminopeptidase, subunit E, domain 1"/>
    <property type="match status" value="1"/>
</dbReference>
<proteinExistence type="predicted"/>
<dbReference type="GO" id="GO:0070006">
    <property type="term" value="F:metalloaminopeptidase activity"/>
    <property type="evidence" value="ECO:0007669"/>
    <property type="project" value="InterPro"/>
</dbReference>
<evidence type="ECO:0000259" key="1">
    <source>
        <dbReference type="Pfam" id="PF02789"/>
    </source>
</evidence>
<sequence length="248" mass="26611">CHAAALVVHTFAAWWPGALTVFNDYRKPDTEALMNIKLSTAKASTLETDLTVIPVREGAETGNAVRELGREIRDRIKARAESASFRAKAGRRLLVQDGECDIVLVGLGTGTAEDWRRAAGTAAGISSQTRAGSVAVCLGRGVDGRLEAAVEGFTLACYRFDKYRSDRDEAYGGPKTLTLTGSDLGTAGARARLKNTRSLCEATVSARDLINEMSSVKTPSFLAATAKRLGRKTGLTCTVWQGDKLERE</sequence>